<comment type="caution">
    <text evidence="1">The sequence shown here is derived from an EMBL/GenBank/DDBJ whole genome shotgun (WGS) entry which is preliminary data.</text>
</comment>
<accession>X1F4L8</accession>
<feature type="non-terminal residue" evidence="1">
    <location>
        <position position="1"/>
    </location>
</feature>
<dbReference type="Gene3D" id="3.30.420.190">
    <property type="entry name" value="conserved archaeal protein q6m145"/>
    <property type="match status" value="1"/>
</dbReference>
<reference evidence="1" key="1">
    <citation type="journal article" date="2014" name="Front. Microbiol.">
        <title>High frequency of phylogenetically diverse reductive dehalogenase-homologous genes in deep subseafloor sedimentary metagenomes.</title>
        <authorList>
            <person name="Kawai M."/>
            <person name="Futagami T."/>
            <person name="Toyoda A."/>
            <person name="Takaki Y."/>
            <person name="Nishi S."/>
            <person name="Hori S."/>
            <person name="Arai W."/>
            <person name="Tsubouchi T."/>
            <person name="Morono Y."/>
            <person name="Uchiyama I."/>
            <person name="Ito T."/>
            <person name="Fujiyama A."/>
            <person name="Inagaki F."/>
            <person name="Takami H."/>
        </authorList>
    </citation>
    <scope>NUCLEOTIDE SEQUENCE</scope>
    <source>
        <strain evidence="1">Expedition CK06-06</strain>
    </source>
</reference>
<dbReference type="AlphaFoldDB" id="X1F4L8"/>
<proteinExistence type="predicted"/>
<name>X1F4L8_9ZZZZ</name>
<gene>
    <name evidence="1" type="ORF">S03H2_16420</name>
</gene>
<dbReference type="EMBL" id="BARU01008385">
    <property type="protein sequence ID" value="GAH40566.1"/>
    <property type="molecule type" value="Genomic_DNA"/>
</dbReference>
<organism evidence="1">
    <name type="scientific">marine sediment metagenome</name>
    <dbReference type="NCBI Taxonomy" id="412755"/>
    <lineage>
        <taxon>unclassified sequences</taxon>
        <taxon>metagenomes</taxon>
        <taxon>ecological metagenomes</taxon>
    </lineage>
</organism>
<sequence>IICMDIETISKRDLKIIVNYIYEKQLDIITQEIRLFMDHLTTRFKEFENNPKFVVTGLSADFLIRKSLHRLGYNNITSYEQITQIPDGISSSAFAVAGAFYFQL</sequence>
<evidence type="ECO:0000313" key="1">
    <source>
        <dbReference type="EMBL" id="GAH40566.1"/>
    </source>
</evidence>
<protein>
    <submittedName>
        <fullName evidence="1">Uncharacterized protein</fullName>
    </submittedName>
</protein>